<accession>A0A329SQ48</accession>
<dbReference type="Proteomes" id="UP000251314">
    <property type="component" value="Unassembled WGS sequence"/>
</dbReference>
<dbReference type="AlphaFoldDB" id="A0A329SQ48"/>
<keyword evidence="4" id="KW-1185">Reference proteome</keyword>
<dbReference type="EMBL" id="RCMK01000037">
    <property type="protein sequence ID" value="KAG2952440.1"/>
    <property type="molecule type" value="Genomic_DNA"/>
</dbReference>
<evidence type="ECO:0000313" key="2">
    <source>
        <dbReference type="EMBL" id="KAG2952440.1"/>
    </source>
</evidence>
<proteinExistence type="predicted"/>
<evidence type="ECO:0000313" key="4">
    <source>
        <dbReference type="Proteomes" id="UP000251314"/>
    </source>
</evidence>
<reference evidence="3 4" key="1">
    <citation type="submission" date="2018-01" db="EMBL/GenBank/DDBJ databases">
        <title>Draft genome of the strawberry crown rot pathogen Phytophthora cactorum.</title>
        <authorList>
            <person name="Armitage A.D."/>
            <person name="Lysoe E."/>
            <person name="Nellist C.F."/>
            <person name="Harrison R.J."/>
            <person name="Brurberg M.B."/>
        </authorList>
    </citation>
    <scope>NUCLEOTIDE SEQUENCE [LARGE SCALE GENOMIC DNA]</scope>
    <source>
        <strain evidence="3 4">10300</strain>
    </source>
</reference>
<organism evidence="3 4">
    <name type="scientific">Phytophthora cactorum</name>
    <dbReference type="NCBI Taxonomy" id="29920"/>
    <lineage>
        <taxon>Eukaryota</taxon>
        <taxon>Sar</taxon>
        <taxon>Stramenopiles</taxon>
        <taxon>Oomycota</taxon>
        <taxon>Peronosporomycetes</taxon>
        <taxon>Peronosporales</taxon>
        <taxon>Peronosporaceae</taxon>
        <taxon>Phytophthora</taxon>
    </lineage>
</organism>
<dbReference type="OrthoDB" id="10285051at2759"/>
<dbReference type="VEuPathDB" id="FungiDB:PC110_g5059"/>
<gene>
    <name evidence="3" type="ORF">PC110_g5059</name>
    <name evidence="2" type="ORF">PC117_g2802</name>
</gene>
<comment type="caution">
    <text evidence="3">The sequence shown here is derived from an EMBL/GenBank/DDBJ whole genome shotgun (WGS) entry which is preliminary data.</text>
</comment>
<dbReference type="Proteomes" id="UP000736787">
    <property type="component" value="Unassembled WGS sequence"/>
</dbReference>
<sequence>MVLDIEMSEFVSNEVAIVHEQSSQDVRGAVRYPQSCAGPVSDPRLCPDDEERGVARNPLSGTDLVNDQPLRAPEGRHGVARYSPSGVSRVNDSPLRGRRGTIDRRSSHHGQSPGDAGVVAPIPLS</sequence>
<feature type="region of interest" description="Disordered" evidence="1">
    <location>
        <begin position="34"/>
        <end position="125"/>
    </location>
</feature>
<reference evidence="2" key="2">
    <citation type="submission" date="2018-10" db="EMBL/GenBank/DDBJ databases">
        <title>Effector identification in a new, highly contiguous assembly of the strawberry crown rot pathogen Phytophthora cactorum.</title>
        <authorList>
            <person name="Armitage A.D."/>
            <person name="Nellist C.F."/>
            <person name="Bates H."/>
            <person name="Vickerstaff R.J."/>
            <person name="Harrison R.J."/>
        </authorList>
    </citation>
    <scope>NUCLEOTIDE SEQUENCE</scope>
    <source>
        <strain evidence="2">4040</strain>
    </source>
</reference>
<evidence type="ECO:0000313" key="3">
    <source>
        <dbReference type="EMBL" id="RAW38715.1"/>
    </source>
</evidence>
<dbReference type="EMBL" id="MJFZ01000082">
    <property type="protein sequence ID" value="RAW38715.1"/>
    <property type="molecule type" value="Genomic_DNA"/>
</dbReference>
<protein>
    <submittedName>
        <fullName evidence="3">Uncharacterized protein</fullName>
    </submittedName>
</protein>
<evidence type="ECO:0000256" key="1">
    <source>
        <dbReference type="SAM" id="MobiDB-lite"/>
    </source>
</evidence>
<name>A0A329SQ48_9STRA</name>